<dbReference type="PROSITE" id="PS51387">
    <property type="entry name" value="FAD_PCMH"/>
    <property type="match status" value="1"/>
</dbReference>
<dbReference type="GO" id="GO:0071949">
    <property type="term" value="F:FAD binding"/>
    <property type="evidence" value="ECO:0007669"/>
    <property type="project" value="InterPro"/>
</dbReference>
<keyword evidence="4" id="KW-1185">Reference proteome</keyword>
<keyword evidence="1" id="KW-0274">FAD</keyword>
<dbReference type="PANTHER" id="PTHR42783:SF3">
    <property type="entry name" value="GLUTAMATE SYNTHASE [NADPH] SMALL CHAIN-RELATED"/>
    <property type="match status" value="1"/>
</dbReference>
<dbReference type="InterPro" id="IPR005107">
    <property type="entry name" value="CO_DH_flav_C"/>
</dbReference>
<dbReference type="PRINTS" id="PR00419">
    <property type="entry name" value="ADXRDTASE"/>
</dbReference>
<dbReference type="SUPFAM" id="SSF51971">
    <property type="entry name" value="Nucleotide-binding domain"/>
    <property type="match status" value="2"/>
</dbReference>
<dbReference type="InterPro" id="IPR036683">
    <property type="entry name" value="CO_DH_flav_C_dom_sf"/>
</dbReference>
<dbReference type="Pfam" id="PF07992">
    <property type="entry name" value="Pyr_redox_2"/>
    <property type="match status" value="1"/>
</dbReference>
<dbReference type="InterPro" id="IPR036188">
    <property type="entry name" value="FAD/NAD-bd_sf"/>
</dbReference>
<dbReference type="InterPro" id="IPR016166">
    <property type="entry name" value="FAD-bd_PCMH"/>
</dbReference>
<keyword evidence="1" id="KW-0285">Flavoprotein</keyword>
<dbReference type="Gene3D" id="1.10.1060.10">
    <property type="entry name" value="Alpha-helical ferredoxin"/>
    <property type="match status" value="1"/>
</dbReference>
<proteinExistence type="predicted"/>
<dbReference type="GO" id="GO:0051536">
    <property type="term" value="F:iron-sulfur cluster binding"/>
    <property type="evidence" value="ECO:0007669"/>
    <property type="project" value="InterPro"/>
</dbReference>
<dbReference type="InterPro" id="IPR036318">
    <property type="entry name" value="FAD-bd_PCMH-like_sf"/>
</dbReference>
<dbReference type="InterPro" id="IPR002346">
    <property type="entry name" value="Mopterin_DH_FAD-bd"/>
</dbReference>
<dbReference type="InterPro" id="IPR009051">
    <property type="entry name" value="Helical_ferredxn"/>
</dbReference>
<dbReference type="SUPFAM" id="SSF55447">
    <property type="entry name" value="CO dehydrogenase flavoprotein C-terminal domain-like"/>
    <property type="match status" value="1"/>
</dbReference>
<dbReference type="Gene3D" id="3.30.465.10">
    <property type="match status" value="2"/>
</dbReference>
<dbReference type="InterPro" id="IPR028261">
    <property type="entry name" value="DPD_II"/>
</dbReference>
<evidence type="ECO:0000259" key="2">
    <source>
        <dbReference type="PROSITE" id="PS51387"/>
    </source>
</evidence>
<dbReference type="Pfam" id="PF03450">
    <property type="entry name" value="CO_deh_flav_C"/>
    <property type="match status" value="1"/>
</dbReference>
<dbReference type="InterPro" id="IPR016169">
    <property type="entry name" value="FAD-bd_PCMH_sub2"/>
</dbReference>
<protein>
    <submittedName>
        <fullName evidence="3">FAD-dependent oxidoreductase</fullName>
    </submittedName>
</protein>
<dbReference type="Gene3D" id="3.50.50.60">
    <property type="entry name" value="FAD/NAD(P)-binding domain"/>
    <property type="match status" value="2"/>
</dbReference>
<gene>
    <name evidence="3" type="ORF">FE839_18155</name>
</gene>
<dbReference type="Pfam" id="PF00941">
    <property type="entry name" value="FAD_binding_5"/>
    <property type="match status" value="1"/>
</dbReference>
<sequence length="796" mass="86419">MKNFYYYRAESFADAADYVKHGSRPLAGGTDLLGGMKTAILPEYPDSLVSLLWIPGADGIYINGNSLYIGATAKLSDIAEDKTILDAVPILAEAAHSVASPNIRNRGTIGGNLCQDVRCWFYRYPHEGGGRMVCARKGGDTCYAIQGDNRYHSIFGGMKTHATPCSQHCPASTDIPAYMEQLRKGNKKAAARILMQANPMPMLTSRVCAHFCQSGCNRGHTDDSVAIREVERSVGDYILENGREFYAPPQWDTGKAIAIVGAGPSGLAAAFYLRKAGHRVTVYDARPKAGGMLMYAIPNYRLPKQLVRTFTELLQHMGISFVLDTTIGQGVTPADLEKQYDSVYYAPGTWKRPTLGIPGEELTMYGLDFLVDINTRMEGKIGNRVLVAGGGNVAMDVAITARRLGAQTVILACLESEEEMPAGRDEVARAREEGIIIMPQWGLDKVLADNGVVTGMRLKRCVAVRDAKGAFNPHYDDSEKKDIAADNILMAVGQAGDLSFLDEKYDMQLTRRGLIGVDAGSQMTSRRGVFAGGDIVTGPSTVINAVATGHSASRSINRYLGCPENYEGNVDKANEATGIQFLSLEPSGIKKYQQARLTELPVAARNIKKEDAFSLPMEQALAEAARCLNCGCYAVNPSDLAPVLMVLDARIHTTQRIVPADEFCGSTLKVTDCLAPGELVESIEIPLPKESIGHYDKFRLRDAIDFAIVSLASLFTVQDGKITKARLVMGGVAPVPLRCHAGERYLLNKKPDAQIAEAVAELAVNGAIPLDKNRYKINEIKGLIKTAVLRLQNARE</sequence>
<dbReference type="Proteomes" id="UP000307430">
    <property type="component" value="Unassembled WGS sequence"/>
</dbReference>
<reference evidence="3 4" key="1">
    <citation type="submission" date="2019-05" db="EMBL/GenBank/DDBJ databases">
        <title>Genome sequence of Klebsiella sp strain TOUT106.</title>
        <authorList>
            <person name="Rahi P."/>
            <person name="Chaudhari D."/>
        </authorList>
    </citation>
    <scope>NUCLEOTIDE SEQUENCE [LARGE SCALE GENOMIC DNA]</scope>
    <source>
        <strain evidence="3 4">TOUT106</strain>
    </source>
</reference>
<dbReference type="Gene3D" id="3.30.390.50">
    <property type="entry name" value="CO dehydrogenase flavoprotein, C-terminal domain"/>
    <property type="match status" value="1"/>
</dbReference>
<name>A0A5R9LDF7_9ENTR</name>
<organism evidence="3 4">
    <name type="scientific">Klebsiella indica</name>
    <dbReference type="NCBI Taxonomy" id="2582917"/>
    <lineage>
        <taxon>Bacteria</taxon>
        <taxon>Pseudomonadati</taxon>
        <taxon>Pseudomonadota</taxon>
        <taxon>Gammaproteobacteria</taxon>
        <taxon>Enterobacterales</taxon>
        <taxon>Enterobacteriaceae</taxon>
        <taxon>Klebsiella/Raoultella group</taxon>
        <taxon>Klebsiella</taxon>
    </lineage>
</organism>
<accession>A0A5R9LDF7</accession>
<dbReference type="InterPro" id="IPR023753">
    <property type="entry name" value="FAD/NAD-binding_dom"/>
</dbReference>
<feature type="domain" description="FAD-binding PCMH-type" evidence="2">
    <location>
        <begin position="1"/>
        <end position="278"/>
    </location>
</feature>
<evidence type="ECO:0000313" key="3">
    <source>
        <dbReference type="EMBL" id="TLV11516.1"/>
    </source>
</evidence>
<dbReference type="RefSeq" id="WP_138362182.1">
    <property type="nucleotide sequence ID" value="NZ_VCHQ01000026.1"/>
</dbReference>
<dbReference type="EMBL" id="VCHQ01000026">
    <property type="protein sequence ID" value="TLV11516.1"/>
    <property type="molecule type" value="Genomic_DNA"/>
</dbReference>
<dbReference type="AlphaFoldDB" id="A0A5R9LDF7"/>
<comment type="caution">
    <text evidence="3">The sequence shown here is derived from an EMBL/GenBank/DDBJ whole genome shotgun (WGS) entry which is preliminary data.</text>
</comment>
<dbReference type="PANTHER" id="PTHR42783">
    <property type="entry name" value="GLUTAMATE SYNTHASE [NADPH] SMALL CHAIN"/>
    <property type="match status" value="1"/>
</dbReference>
<evidence type="ECO:0000313" key="4">
    <source>
        <dbReference type="Proteomes" id="UP000307430"/>
    </source>
</evidence>
<dbReference type="GO" id="GO:0016491">
    <property type="term" value="F:oxidoreductase activity"/>
    <property type="evidence" value="ECO:0007669"/>
    <property type="project" value="InterPro"/>
</dbReference>
<dbReference type="Pfam" id="PF14691">
    <property type="entry name" value="Fer4_20"/>
    <property type="match status" value="1"/>
</dbReference>
<dbReference type="SUPFAM" id="SSF56176">
    <property type="entry name" value="FAD-binding/transporter-associated domain-like"/>
    <property type="match status" value="2"/>
</dbReference>
<dbReference type="Gene3D" id="3.30.43.10">
    <property type="entry name" value="Uridine Diphospho-n-acetylenolpyruvylglucosamine Reductase, domain 2"/>
    <property type="match status" value="1"/>
</dbReference>
<evidence type="ECO:0000256" key="1">
    <source>
        <dbReference type="ARBA" id="ARBA00022827"/>
    </source>
</evidence>
<dbReference type="SMART" id="SM01092">
    <property type="entry name" value="CO_deh_flav_C"/>
    <property type="match status" value="1"/>
</dbReference>
<dbReference type="InterPro" id="IPR016167">
    <property type="entry name" value="FAD-bd_PCMH_sub1"/>
</dbReference>